<evidence type="ECO:0000313" key="4">
    <source>
        <dbReference type="Proteomes" id="UP000053328"/>
    </source>
</evidence>
<evidence type="ECO:0000313" key="3">
    <source>
        <dbReference type="EMBL" id="KIW21650.1"/>
    </source>
</evidence>
<accession>A0A0D2BTB5</accession>
<name>A0A0D2BTB5_9EURO</name>
<dbReference type="OrthoDB" id="429143at2759"/>
<dbReference type="PANTHER" id="PTHR13847:SF279">
    <property type="entry name" value="FAD DEPENDENT OXIDOREDUCTASE DOMAIN-CONTAINING PROTEIN-RELATED"/>
    <property type="match status" value="1"/>
</dbReference>
<reference evidence="3 4" key="1">
    <citation type="submission" date="2015-01" db="EMBL/GenBank/DDBJ databases">
        <title>The Genome Sequence of Exophiala spinifera CBS89968.</title>
        <authorList>
            <consortium name="The Broad Institute Genomics Platform"/>
            <person name="Cuomo C."/>
            <person name="de Hoog S."/>
            <person name="Gorbushina A."/>
            <person name="Stielow B."/>
            <person name="Teixiera M."/>
            <person name="Abouelleil A."/>
            <person name="Chapman S.B."/>
            <person name="Priest M."/>
            <person name="Young S.K."/>
            <person name="Wortman J."/>
            <person name="Nusbaum C."/>
            <person name="Birren B."/>
        </authorList>
    </citation>
    <scope>NUCLEOTIDE SEQUENCE [LARGE SCALE GENOMIC DNA]</scope>
    <source>
        <strain evidence="3 4">CBS 89968</strain>
    </source>
</reference>
<feature type="region of interest" description="Disordered" evidence="1">
    <location>
        <begin position="1"/>
        <end position="27"/>
    </location>
</feature>
<feature type="domain" description="FAD dependent oxidoreductase" evidence="2">
    <location>
        <begin position="34"/>
        <end position="318"/>
    </location>
</feature>
<keyword evidence="4" id="KW-1185">Reference proteome</keyword>
<dbReference type="InterPro" id="IPR006076">
    <property type="entry name" value="FAD-dep_OxRdtase"/>
</dbReference>
<dbReference type="AlphaFoldDB" id="A0A0D2BTB5"/>
<dbReference type="GeneID" id="27329313"/>
<evidence type="ECO:0000259" key="2">
    <source>
        <dbReference type="Pfam" id="PF01266"/>
    </source>
</evidence>
<dbReference type="InterPro" id="IPR036188">
    <property type="entry name" value="FAD/NAD-bd_sf"/>
</dbReference>
<dbReference type="HOGENOM" id="CLU_022730_0_1_1"/>
<protein>
    <recommendedName>
        <fullName evidence="2">FAD dependent oxidoreductase domain-containing protein</fullName>
    </recommendedName>
</protein>
<sequence length="344" mass="37698">MFIPLPNGTTSFWRTEPDELDNHRSSKSLPDSCDIVVIGAGYAGVSVVHHILGRGNGKATPSILILEARQACSGATGRNGGHMKPDPYNSISRLAGEHGIEAASEVAEFEARHVTAIKDLIDHEGIKCDYVLTKAMDVQLSADHCKAMKAQYDRLTDGGCRPTQETEYVEKKDAVIGAQGCFVYAAGHMWPYKFVLHLLRRALDSGHVNLQTHTPVTSVVRSMKNHGSHPWIVTTPRGSAAARKIVYATNGYTPSLLPQFADVIVPVRGTCSRIVVPKHSTAPRLNNTYTICWNSWDYDYLVPRGDGSIIVGGARSSFVHQIGDWYNIIDDGHVLESAAKYFEN</sequence>
<proteinExistence type="predicted"/>
<dbReference type="VEuPathDB" id="FungiDB:PV08_02230"/>
<dbReference type="Gene3D" id="3.30.9.10">
    <property type="entry name" value="D-Amino Acid Oxidase, subunit A, domain 2"/>
    <property type="match status" value="1"/>
</dbReference>
<dbReference type="Proteomes" id="UP000053328">
    <property type="component" value="Unassembled WGS sequence"/>
</dbReference>
<dbReference type="STRING" id="91928.A0A0D2BTB5"/>
<dbReference type="RefSeq" id="XP_016241866.1">
    <property type="nucleotide sequence ID" value="XM_016376590.1"/>
</dbReference>
<dbReference type="Pfam" id="PF01266">
    <property type="entry name" value="DAO"/>
    <property type="match status" value="1"/>
</dbReference>
<evidence type="ECO:0000256" key="1">
    <source>
        <dbReference type="SAM" id="MobiDB-lite"/>
    </source>
</evidence>
<gene>
    <name evidence="3" type="ORF">PV08_02230</name>
</gene>
<feature type="compositionally biased region" description="Basic and acidic residues" evidence="1">
    <location>
        <begin position="15"/>
        <end position="24"/>
    </location>
</feature>
<dbReference type="PANTHER" id="PTHR13847">
    <property type="entry name" value="SARCOSINE DEHYDROGENASE-RELATED"/>
    <property type="match status" value="1"/>
</dbReference>
<dbReference type="GO" id="GO:0005737">
    <property type="term" value="C:cytoplasm"/>
    <property type="evidence" value="ECO:0007669"/>
    <property type="project" value="TreeGrafter"/>
</dbReference>
<dbReference type="Gene3D" id="3.50.50.60">
    <property type="entry name" value="FAD/NAD(P)-binding domain"/>
    <property type="match status" value="1"/>
</dbReference>
<organism evidence="3 4">
    <name type="scientific">Exophiala spinifera</name>
    <dbReference type="NCBI Taxonomy" id="91928"/>
    <lineage>
        <taxon>Eukaryota</taxon>
        <taxon>Fungi</taxon>
        <taxon>Dikarya</taxon>
        <taxon>Ascomycota</taxon>
        <taxon>Pezizomycotina</taxon>
        <taxon>Eurotiomycetes</taxon>
        <taxon>Chaetothyriomycetidae</taxon>
        <taxon>Chaetothyriales</taxon>
        <taxon>Herpotrichiellaceae</taxon>
        <taxon>Exophiala</taxon>
    </lineage>
</organism>
<dbReference type="SUPFAM" id="SSF51905">
    <property type="entry name" value="FAD/NAD(P)-binding domain"/>
    <property type="match status" value="1"/>
</dbReference>
<dbReference type="EMBL" id="KN847492">
    <property type="protein sequence ID" value="KIW21650.1"/>
    <property type="molecule type" value="Genomic_DNA"/>
</dbReference>